<keyword evidence="1" id="KW-0596">Phosphopantetheine</keyword>
<evidence type="ECO:0000313" key="4">
    <source>
        <dbReference type="EMBL" id="RXJ69418.1"/>
    </source>
</evidence>
<dbReference type="EMBL" id="PEIB01000056">
    <property type="protein sequence ID" value="RXJ69418.1"/>
    <property type="molecule type" value="Genomic_DNA"/>
</dbReference>
<accession>A0A4V1LRU5</accession>
<proteinExistence type="predicted"/>
<dbReference type="AlphaFoldDB" id="A0A4V1LRU5"/>
<dbReference type="Gene3D" id="3.40.47.10">
    <property type="match status" value="1"/>
</dbReference>
<dbReference type="SUPFAM" id="SSF53901">
    <property type="entry name" value="Thiolase-like"/>
    <property type="match status" value="1"/>
</dbReference>
<dbReference type="InterPro" id="IPR050091">
    <property type="entry name" value="PKS_NRPS_Biosynth_Enz"/>
</dbReference>
<reference evidence="4 5" key="1">
    <citation type="submission" date="2017-10" db="EMBL/GenBank/DDBJ databases">
        <title>Nyctiphanis sp. nov., isolated from the stomach of the euphausiid Nyctiphanes simplex (Hansen, 1911) in the Gulf of California.</title>
        <authorList>
            <person name="Gomez-Gil B."/>
            <person name="Aguilar-Mendez M."/>
            <person name="Lopez-Cortes A."/>
            <person name="Gomez-Gutierrez J."/>
            <person name="Roque A."/>
            <person name="Lang E."/>
            <person name="Gonzalez-Castillo A."/>
        </authorList>
    </citation>
    <scope>NUCLEOTIDE SEQUENCE [LARGE SCALE GENOMIC DNA]</scope>
    <source>
        <strain evidence="4 5">CAIM 600</strain>
    </source>
</reference>
<name>A0A4V1LRU5_9GAMM</name>
<dbReference type="GO" id="GO:0004312">
    <property type="term" value="F:fatty acid synthase activity"/>
    <property type="evidence" value="ECO:0007669"/>
    <property type="project" value="TreeGrafter"/>
</dbReference>
<evidence type="ECO:0000313" key="5">
    <source>
        <dbReference type="Proteomes" id="UP000290287"/>
    </source>
</evidence>
<keyword evidence="5" id="KW-1185">Reference proteome</keyword>
<dbReference type="Gene3D" id="3.30.70.3290">
    <property type="match status" value="1"/>
</dbReference>
<organism evidence="4 5">
    <name type="scientific">Veronia nyctiphanis</name>
    <dbReference type="NCBI Taxonomy" id="1278244"/>
    <lineage>
        <taxon>Bacteria</taxon>
        <taxon>Pseudomonadati</taxon>
        <taxon>Pseudomonadota</taxon>
        <taxon>Gammaproteobacteria</taxon>
        <taxon>Vibrionales</taxon>
        <taxon>Vibrionaceae</taxon>
        <taxon>Veronia</taxon>
    </lineage>
</organism>
<dbReference type="PANTHER" id="PTHR43775">
    <property type="entry name" value="FATTY ACID SYNTHASE"/>
    <property type="match status" value="1"/>
</dbReference>
<protein>
    <recommendedName>
        <fullName evidence="3">RhiE-like KS-MAT linker domain-containing protein</fullName>
    </recommendedName>
</protein>
<dbReference type="Pfam" id="PF22336">
    <property type="entry name" value="RhiE-like_linker"/>
    <property type="match status" value="1"/>
</dbReference>
<dbReference type="InterPro" id="IPR054514">
    <property type="entry name" value="RhiE-like_linker"/>
</dbReference>
<dbReference type="GO" id="GO:0006633">
    <property type="term" value="P:fatty acid biosynthetic process"/>
    <property type="evidence" value="ECO:0007669"/>
    <property type="project" value="TreeGrafter"/>
</dbReference>
<evidence type="ECO:0000256" key="1">
    <source>
        <dbReference type="ARBA" id="ARBA00022450"/>
    </source>
</evidence>
<gene>
    <name evidence="4" type="ORF">CS022_23875</name>
</gene>
<evidence type="ECO:0000259" key="3">
    <source>
        <dbReference type="Pfam" id="PF22336"/>
    </source>
</evidence>
<keyword evidence="2" id="KW-0597">Phosphoprotein</keyword>
<dbReference type="InterPro" id="IPR016039">
    <property type="entry name" value="Thiolase-like"/>
</dbReference>
<feature type="domain" description="RhiE-like KS-MAT linker" evidence="3">
    <location>
        <begin position="89"/>
        <end position="155"/>
    </location>
</feature>
<evidence type="ECO:0000256" key="2">
    <source>
        <dbReference type="ARBA" id="ARBA00022553"/>
    </source>
</evidence>
<sequence length="234" mass="25144">MAVAPPNLGAFAALRAGKPTHPLSDSPFYVQKEASPWQPVMINGAPSPLRAGVSSFGAGGSNLHLIVEEAPDLTQSEPTAPDAAFLVPLSANSEEQLGRYAASLADFLERYPETAGNDLAFTLQSGRRSMNYRLAVVGSTHAEILSALREVAEGKKKGNNVYSGNSREARSLSRVLEAVEIDTLKKGWEEKGQLDKLAQAWVQGLLKDFTSLASHRRARRISLPTYPFAKLGTG</sequence>
<comment type="caution">
    <text evidence="4">The sequence shown here is derived from an EMBL/GenBank/DDBJ whole genome shotgun (WGS) entry which is preliminary data.</text>
</comment>
<dbReference type="PANTHER" id="PTHR43775:SF37">
    <property type="entry name" value="SI:DKEY-61P9.11"/>
    <property type="match status" value="1"/>
</dbReference>
<dbReference type="Proteomes" id="UP000290287">
    <property type="component" value="Unassembled WGS sequence"/>
</dbReference>